<dbReference type="InterPro" id="IPR051686">
    <property type="entry name" value="Lipoprotein_DolP"/>
</dbReference>
<dbReference type="InterPro" id="IPR007055">
    <property type="entry name" value="BON_dom"/>
</dbReference>
<keyword evidence="1" id="KW-0732">Signal</keyword>
<dbReference type="PROSITE" id="PS50914">
    <property type="entry name" value="BON"/>
    <property type="match status" value="1"/>
</dbReference>
<sequence>MKIIRAAHIVAGAVAIAISCHVCAQASSAASASGTLASPATKSGKTADRALRKRVLTALARAKGLRATGITVRARDGAILLEGWVPEEAQVDLATRVARGVPGVASVENALTLSTF</sequence>
<dbReference type="PROSITE" id="PS51257">
    <property type="entry name" value="PROKAR_LIPOPROTEIN"/>
    <property type="match status" value="1"/>
</dbReference>
<evidence type="ECO:0000256" key="1">
    <source>
        <dbReference type="SAM" id="SignalP"/>
    </source>
</evidence>
<dbReference type="Proteomes" id="UP000019146">
    <property type="component" value="Chromosome 2"/>
</dbReference>
<gene>
    <name evidence="3" type="ORF">K788_0000835</name>
</gene>
<dbReference type="PANTHER" id="PTHR34606">
    <property type="entry name" value="BON DOMAIN-CONTAINING PROTEIN"/>
    <property type="match status" value="1"/>
</dbReference>
<keyword evidence="3" id="KW-0449">Lipoprotein</keyword>
<reference evidence="3 4" key="1">
    <citation type="journal article" date="2014" name="Genome Announc.">
        <title>Draft Genome Sequence of the Haloacid-Degrading Burkholderia caribensis Strain MBA4.</title>
        <authorList>
            <person name="Pan Y."/>
            <person name="Kong K.F."/>
            <person name="Tsang J.S."/>
        </authorList>
    </citation>
    <scope>NUCLEOTIDE SEQUENCE [LARGE SCALE GENOMIC DNA]</scope>
    <source>
        <strain evidence="3 4">MBA4</strain>
    </source>
</reference>
<dbReference type="KEGG" id="bcai:K788_0000835"/>
<accession>A0A0N7JV28</accession>
<feature type="signal peptide" evidence="1">
    <location>
        <begin position="1"/>
        <end position="24"/>
    </location>
</feature>
<dbReference type="Pfam" id="PF04972">
    <property type="entry name" value="BON"/>
    <property type="match status" value="1"/>
</dbReference>
<organism evidence="3 4">
    <name type="scientific">Paraburkholderia caribensis MBA4</name>
    <dbReference type="NCBI Taxonomy" id="1323664"/>
    <lineage>
        <taxon>Bacteria</taxon>
        <taxon>Pseudomonadati</taxon>
        <taxon>Pseudomonadota</taxon>
        <taxon>Betaproteobacteria</taxon>
        <taxon>Burkholderiales</taxon>
        <taxon>Burkholderiaceae</taxon>
        <taxon>Paraburkholderia</taxon>
    </lineage>
</organism>
<dbReference type="EMBL" id="CP012747">
    <property type="protein sequence ID" value="ALL68053.1"/>
    <property type="molecule type" value="Genomic_DNA"/>
</dbReference>
<dbReference type="GeneID" id="69971810"/>
<feature type="domain" description="BON" evidence="2">
    <location>
        <begin position="47"/>
        <end position="115"/>
    </location>
</feature>
<dbReference type="RefSeq" id="WP_035999039.1">
    <property type="nucleotide sequence ID" value="NZ_CP012747.1"/>
</dbReference>
<proteinExistence type="predicted"/>
<dbReference type="PANTHER" id="PTHR34606:SF15">
    <property type="entry name" value="BON DOMAIN-CONTAINING PROTEIN"/>
    <property type="match status" value="1"/>
</dbReference>
<evidence type="ECO:0000313" key="4">
    <source>
        <dbReference type="Proteomes" id="UP000019146"/>
    </source>
</evidence>
<protein>
    <submittedName>
        <fullName evidence="3">Putative periplasmic or secreted lipoprotein</fullName>
    </submittedName>
</protein>
<evidence type="ECO:0000259" key="2">
    <source>
        <dbReference type="PROSITE" id="PS50914"/>
    </source>
</evidence>
<feature type="chain" id="PRO_5006014444" evidence="1">
    <location>
        <begin position="25"/>
        <end position="116"/>
    </location>
</feature>
<dbReference type="AlphaFoldDB" id="A0A0N7JV28"/>
<evidence type="ECO:0000313" key="3">
    <source>
        <dbReference type="EMBL" id="ALL68053.1"/>
    </source>
</evidence>
<dbReference type="Gene3D" id="3.30.1340.30">
    <property type="match status" value="1"/>
</dbReference>
<name>A0A0N7JV28_9BURK</name>